<evidence type="ECO:0000256" key="1">
    <source>
        <dbReference type="SAM" id="MobiDB-lite"/>
    </source>
</evidence>
<comment type="caution">
    <text evidence="3">The sequence shown here is derived from an EMBL/GenBank/DDBJ whole genome shotgun (WGS) entry which is preliminary data.</text>
</comment>
<dbReference type="EMBL" id="BNJQ01000024">
    <property type="protein sequence ID" value="GHP09374.1"/>
    <property type="molecule type" value="Genomic_DNA"/>
</dbReference>
<reference evidence="3" key="1">
    <citation type="submission" date="2020-10" db="EMBL/GenBank/DDBJ databases">
        <title>Unveiling of a novel bifunctional photoreceptor, Dualchrome1, isolated from a cosmopolitan green alga.</title>
        <authorList>
            <person name="Suzuki S."/>
            <person name="Kawachi M."/>
        </authorList>
    </citation>
    <scope>NUCLEOTIDE SEQUENCE</scope>
    <source>
        <strain evidence="3">NIES 2893</strain>
    </source>
</reference>
<feature type="compositionally biased region" description="Low complexity" evidence="1">
    <location>
        <begin position="26"/>
        <end position="40"/>
    </location>
</feature>
<evidence type="ECO:0000313" key="4">
    <source>
        <dbReference type="Proteomes" id="UP000660262"/>
    </source>
</evidence>
<keyword evidence="2" id="KW-0812">Transmembrane</keyword>
<keyword evidence="2" id="KW-1133">Transmembrane helix</keyword>
<dbReference type="AlphaFoldDB" id="A0A830HQF1"/>
<gene>
    <name evidence="3" type="ORF">PPROV_000810900</name>
</gene>
<keyword evidence="4" id="KW-1185">Reference proteome</keyword>
<feature type="region of interest" description="Disordered" evidence="1">
    <location>
        <begin position="26"/>
        <end position="51"/>
    </location>
</feature>
<accession>A0A830HQF1</accession>
<keyword evidence="2" id="KW-0472">Membrane</keyword>
<name>A0A830HQF1_9CHLO</name>
<organism evidence="3 4">
    <name type="scientific">Pycnococcus provasolii</name>
    <dbReference type="NCBI Taxonomy" id="41880"/>
    <lineage>
        <taxon>Eukaryota</taxon>
        <taxon>Viridiplantae</taxon>
        <taxon>Chlorophyta</taxon>
        <taxon>Pseudoscourfieldiophyceae</taxon>
        <taxon>Pseudoscourfieldiales</taxon>
        <taxon>Pycnococcaceae</taxon>
        <taxon>Pycnococcus</taxon>
    </lineage>
</organism>
<evidence type="ECO:0000313" key="3">
    <source>
        <dbReference type="EMBL" id="GHP09374.1"/>
    </source>
</evidence>
<feature type="transmembrane region" description="Helical" evidence="2">
    <location>
        <begin position="60"/>
        <end position="83"/>
    </location>
</feature>
<protein>
    <submittedName>
        <fullName evidence="3">Uncharacterized protein</fullName>
    </submittedName>
</protein>
<sequence length="134" mass="13637">MSSGGSASAAASRKAAASMAAAAALASARSKDQQGQGQQPDQERRPGSYAAGHRMMTTNAKVFLCISSSVICTLPVVTLLWALASGKNDLVSLAAGMGICIVVLAISVFAAVGPLGENELRVPDNASTNMKKTR</sequence>
<proteinExistence type="predicted"/>
<evidence type="ECO:0000256" key="2">
    <source>
        <dbReference type="SAM" id="Phobius"/>
    </source>
</evidence>
<dbReference type="Proteomes" id="UP000660262">
    <property type="component" value="Unassembled WGS sequence"/>
</dbReference>
<feature type="transmembrane region" description="Helical" evidence="2">
    <location>
        <begin position="90"/>
        <end position="112"/>
    </location>
</feature>